<dbReference type="Proteomes" id="UP000177494">
    <property type="component" value="Unassembled WGS sequence"/>
</dbReference>
<reference evidence="1 2" key="1">
    <citation type="journal article" date="2016" name="Nat. Commun.">
        <title>Thousands of microbial genomes shed light on interconnected biogeochemical processes in an aquifer system.</title>
        <authorList>
            <person name="Anantharaman K."/>
            <person name="Brown C.T."/>
            <person name="Hug L.A."/>
            <person name="Sharon I."/>
            <person name="Castelle C.J."/>
            <person name="Probst A.J."/>
            <person name="Thomas B.C."/>
            <person name="Singh A."/>
            <person name="Wilkins M.J."/>
            <person name="Karaoz U."/>
            <person name="Brodie E.L."/>
            <person name="Williams K.H."/>
            <person name="Hubbard S.S."/>
            <person name="Banfield J.F."/>
        </authorList>
    </citation>
    <scope>NUCLEOTIDE SEQUENCE [LARGE SCALE GENOMIC DNA]</scope>
</reference>
<dbReference type="EMBL" id="MGKU01000009">
    <property type="protein sequence ID" value="OGN32779.1"/>
    <property type="molecule type" value="Genomic_DNA"/>
</dbReference>
<evidence type="ECO:0000313" key="1">
    <source>
        <dbReference type="EMBL" id="OGN32779.1"/>
    </source>
</evidence>
<evidence type="ECO:0000313" key="2">
    <source>
        <dbReference type="Proteomes" id="UP000177494"/>
    </source>
</evidence>
<gene>
    <name evidence="1" type="ORF">A3I32_01855</name>
</gene>
<sequence>MVRTVALISLLKTGVGVIGAVATGRVGKAGITGLGERLIGGCGALAVGNPTGLLDSGVGATGGNVAVGEFSDGQVGVVAG</sequence>
<organism evidence="1 2">
    <name type="scientific">Candidatus Yanofskybacteria bacterium RIFCSPLOWO2_02_FULL_45_10</name>
    <dbReference type="NCBI Taxonomy" id="1802706"/>
    <lineage>
        <taxon>Bacteria</taxon>
        <taxon>Candidatus Yanofskyibacteriota</taxon>
    </lineage>
</organism>
<proteinExistence type="predicted"/>
<dbReference type="AlphaFoldDB" id="A0A1F8H788"/>
<comment type="caution">
    <text evidence="1">The sequence shown here is derived from an EMBL/GenBank/DDBJ whole genome shotgun (WGS) entry which is preliminary data.</text>
</comment>
<name>A0A1F8H788_9BACT</name>
<protein>
    <submittedName>
        <fullName evidence="1">Uncharacterized protein</fullName>
    </submittedName>
</protein>
<accession>A0A1F8H788</accession>